<gene>
    <name evidence="2" type="ORF">SYNPS1DRAFT_29243</name>
</gene>
<dbReference type="OrthoDB" id="10261556at2759"/>
<evidence type="ECO:0000256" key="1">
    <source>
        <dbReference type="ARBA" id="ARBA00005446"/>
    </source>
</evidence>
<dbReference type="PANTHER" id="PTHR13710:SF108">
    <property type="entry name" value="ATP-DEPENDENT DNA HELICASE Q4"/>
    <property type="match status" value="1"/>
</dbReference>
<dbReference type="GO" id="GO:0005737">
    <property type="term" value="C:cytoplasm"/>
    <property type="evidence" value="ECO:0007669"/>
    <property type="project" value="TreeGrafter"/>
</dbReference>
<organism evidence="2 3">
    <name type="scientific">Syncephalis pseudoplumigaleata</name>
    <dbReference type="NCBI Taxonomy" id="1712513"/>
    <lineage>
        <taxon>Eukaryota</taxon>
        <taxon>Fungi</taxon>
        <taxon>Fungi incertae sedis</taxon>
        <taxon>Zoopagomycota</taxon>
        <taxon>Zoopagomycotina</taxon>
        <taxon>Zoopagomycetes</taxon>
        <taxon>Zoopagales</taxon>
        <taxon>Piptocephalidaceae</taxon>
        <taxon>Syncephalis</taxon>
    </lineage>
</organism>
<dbReference type="InterPro" id="IPR027417">
    <property type="entry name" value="P-loop_NTPase"/>
</dbReference>
<dbReference type="EMBL" id="KZ989924">
    <property type="protein sequence ID" value="RKP25012.1"/>
    <property type="molecule type" value="Genomic_DNA"/>
</dbReference>
<dbReference type="SUPFAM" id="SSF52540">
    <property type="entry name" value="P-loop containing nucleoside triphosphate hydrolases"/>
    <property type="match status" value="1"/>
</dbReference>
<evidence type="ECO:0000313" key="3">
    <source>
        <dbReference type="Proteomes" id="UP000278143"/>
    </source>
</evidence>
<proteinExistence type="inferred from homology"/>
<evidence type="ECO:0000313" key="2">
    <source>
        <dbReference type="EMBL" id="RKP25012.1"/>
    </source>
</evidence>
<accession>A0A4P9YZI4</accession>
<dbReference type="GO" id="GO:0000724">
    <property type="term" value="P:double-strand break repair via homologous recombination"/>
    <property type="evidence" value="ECO:0007669"/>
    <property type="project" value="TreeGrafter"/>
</dbReference>
<dbReference type="GO" id="GO:0005634">
    <property type="term" value="C:nucleus"/>
    <property type="evidence" value="ECO:0007669"/>
    <property type="project" value="TreeGrafter"/>
</dbReference>
<name>A0A4P9YZI4_9FUNG</name>
<reference evidence="3" key="1">
    <citation type="journal article" date="2018" name="Nat. Microbiol.">
        <title>Leveraging single-cell genomics to expand the fungal tree of life.</title>
        <authorList>
            <person name="Ahrendt S.R."/>
            <person name="Quandt C.A."/>
            <person name="Ciobanu D."/>
            <person name="Clum A."/>
            <person name="Salamov A."/>
            <person name="Andreopoulos B."/>
            <person name="Cheng J.F."/>
            <person name="Woyke T."/>
            <person name="Pelin A."/>
            <person name="Henrissat B."/>
            <person name="Reynolds N.K."/>
            <person name="Benny G.L."/>
            <person name="Smith M.E."/>
            <person name="James T.Y."/>
            <person name="Grigoriev I.V."/>
        </authorList>
    </citation>
    <scope>NUCLEOTIDE SEQUENCE [LARGE SCALE GENOMIC DNA]</scope>
    <source>
        <strain evidence="3">Benny S71-1</strain>
    </source>
</reference>
<dbReference type="GO" id="GO:0005694">
    <property type="term" value="C:chromosome"/>
    <property type="evidence" value="ECO:0007669"/>
    <property type="project" value="TreeGrafter"/>
</dbReference>
<dbReference type="Gene3D" id="3.40.50.300">
    <property type="entry name" value="P-loop containing nucleotide triphosphate hydrolases"/>
    <property type="match status" value="1"/>
</dbReference>
<keyword evidence="3" id="KW-1185">Reference proteome</keyword>
<dbReference type="PANTHER" id="PTHR13710">
    <property type="entry name" value="DNA HELICASE RECQ FAMILY MEMBER"/>
    <property type="match status" value="1"/>
</dbReference>
<protein>
    <recommendedName>
        <fullName evidence="4">Helicase C-terminal domain-containing protein</fullName>
    </recommendedName>
</protein>
<dbReference type="GO" id="GO:0043138">
    <property type="term" value="F:3'-5' DNA helicase activity"/>
    <property type="evidence" value="ECO:0007669"/>
    <property type="project" value="TreeGrafter"/>
</dbReference>
<evidence type="ECO:0008006" key="4">
    <source>
        <dbReference type="Google" id="ProtNLM"/>
    </source>
</evidence>
<comment type="similarity">
    <text evidence="1">Belongs to the helicase family. RecQ subfamily.</text>
</comment>
<sequence>MEQRFHIDMHKVVDTLYPNRLIDMNQEHGALERASRLQRLFRGERVLLLNDEDGDGSMDDYQLVASVYAALPGKSISIVLTANDALHCCHLQGMPPMIRGACLHGSLPTNAYSSVITRLLAGKLDVLYITVERFISNSFANILRNACMPAIRFLCILDAQLLSPYAEQFRDAALVRLLQRPDVQYTSCIVVYVLYKHDVERLVFHLRRASISATGSYRGMTADELAQPEAQWLAETCRVWVTTFNMQSTIPTGRTRGIVYYNMPASIEQYIAAVRQLGEDGRPAFCHAFLDEHTYQLRRSHAYRDGAETWALRQLFSHLFFTDEGDDSSAVKRCSIQGASMLVLPWEAMETALNMTRYTLQLGIRRALFVSIQASALLDKSPATVQSELEQLKRQKELRVEFYEESLLVQVDLSSIKTQSASEDREEAIERELDQLQAYVADALGRLERYRLRAAEQFYEMFSSTLSDTDQDQQASFAASRLANQQQHRQLCSLLEAASKTPLDVVQPRDDAQMGTLEAAIRADLDAFLDRYPSIVSAVADGRSCRGIDRPWTGQPVLSHRAMVCAMSDAAGATACSLTCTGWPI</sequence>
<dbReference type="Proteomes" id="UP000278143">
    <property type="component" value="Unassembled WGS sequence"/>
</dbReference>
<dbReference type="GO" id="GO:0009378">
    <property type="term" value="F:four-way junction helicase activity"/>
    <property type="evidence" value="ECO:0007669"/>
    <property type="project" value="TreeGrafter"/>
</dbReference>
<dbReference type="AlphaFoldDB" id="A0A4P9YZI4"/>